<accession>A0A510E4J9</accession>
<keyword evidence="5" id="KW-1185">Reference proteome</keyword>
<dbReference type="InterPro" id="IPR036676">
    <property type="entry name" value="PurM-like_C_sf"/>
</dbReference>
<name>A0A510DWN5_9CREN</name>
<dbReference type="Gene3D" id="3.90.650.10">
    <property type="entry name" value="PurM-like C-terminal domain"/>
    <property type="match status" value="1"/>
</dbReference>
<dbReference type="PANTHER" id="PTHR30270">
    <property type="entry name" value="THIAMINE-MONOPHOSPHATE KINASE"/>
    <property type="match status" value="1"/>
</dbReference>
<keyword evidence="3" id="KW-0808">Transferase</keyword>
<dbReference type="Pfam" id="PF00586">
    <property type="entry name" value="AIRS"/>
    <property type="match status" value="1"/>
</dbReference>
<dbReference type="Proteomes" id="UP000325030">
    <property type="component" value="Chromosome"/>
</dbReference>
<dbReference type="InterPro" id="IPR010918">
    <property type="entry name" value="PurM-like_C_dom"/>
</dbReference>
<feature type="domain" description="PurM-like C-terminal" evidence="2">
    <location>
        <begin position="218"/>
        <end position="362"/>
    </location>
</feature>
<dbReference type="InterPro" id="IPR006283">
    <property type="entry name" value="ThiL-like"/>
</dbReference>
<dbReference type="InterPro" id="IPR016188">
    <property type="entry name" value="PurM-like_N"/>
</dbReference>
<dbReference type="Gene3D" id="3.30.1330.10">
    <property type="entry name" value="PurM-like, N-terminal domain"/>
    <property type="match status" value="1"/>
</dbReference>
<sequence>MDEMDLEGIARKLSHDKRAAEAKLEEELSFYKGKEFPIRDISHAVITEVEHSLKASKYAYNEIGLRAGEAGLGSRGVGDHIIHEALFKISGRSLSSFDDAGIAEDVVVSVDGIHSRLSYFPFLAGFHATRATLRDIMVKGARPLGVLVDIHLSDDSDIGMLTDFEAGVSSVTDFLGIKILAGSTLRIGGDLVIGERISGGVASVGKIGKKSFPRSNVREGNSLVLTEGNGGGTIATTAIFHGFPEVVDSTLSLKDIEACRIVTNYVSDKVDSMTDVTNGGIRSISSEINAGRESSKVTLQINKDSFNSMINPTVRDMLDKLSIDPLGLSIDSILIFTDYPDDVIATLKSNDINASVIGEVKKFNGHNIISYEGEPLTENFRESPYTPVKKVIGNWSPYPLNEIRLRVDKAISKSLKMKEETLKNLKRGNAYTI</sequence>
<evidence type="ECO:0000259" key="1">
    <source>
        <dbReference type="Pfam" id="PF00586"/>
    </source>
</evidence>
<dbReference type="STRING" id="1294262.GCA_001316085_00023"/>
<reference evidence="3 5" key="2">
    <citation type="journal article" date="2020" name="Int. J. Syst. Evol. Microbiol.">
        <title>Sulfuracidifex tepidarius gen. nov., sp. nov. and transfer of Sulfolobus metallicus Huber and Stetter 1992 to the genus Sulfuracidifex as Sulfuracidifex metallicus comb. nov.</title>
        <authorList>
            <person name="Itoh T."/>
            <person name="Miura T."/>
            <person name="Sakai H.D."/>
            <person name="Kato S."/>
            <person name="Ohkuma M."/>
            <person name="Takashina T."/>
        </authorList>
    </citation>
    <scope>NUCLEOTIDE SEQUENCE [LARGE SCALE GENOMIC DNA]</scope>
    <source>
        <strain evidence="3 5">IC-006</strain>
        <strain evidence="4">IC-007</strain>
    </source>
</reference>
<protein>
    <submittedName>
        <fullName evidence="3">Thiamine-monophosphate kinase</fullName>
    </submittedName>
</protein>
<dbReference type="PANTHER" id="PTHR30270:SF2">
    <property type="entry name" value="HYDROGENASE EXPRESSION_FORMATION PROTEIN"/>
    <property type="match status" value="1"/>
</dbReference>
<keyword evidence="3" id="KW-0418">Kinase</keyword>
<feature type="domain" description="PurM-like N-terminal" evidence="1">
    <location>
        <begin position="98"/>
        <end position="186"/>
    </location>
</feature>
<dbReference type="KEGG" id="step:IC006_1967"/>
<evidence type="ECO:0000259" key="2">
    <source>
        <dbReference type="Pfam" id="PF02769"/>
    </source>
</evidence>
<dbReference type="SUPFAM" id="SSF56042">
    <property type="entry name" value="PurM C-terminal domain-like"/>
    <property type="match status" value="1"/>
</dbReference>
<dbReference type="EMBL" id="AP018930">
    <property type="protein sequence ID" value="BBG27424.1"/>
    <property type="molecule type" value="Genomic_DNA"/>
</dbReference>
<dbReference type="GO" id="GO:0009030">
    <property type="term" value="F:thiamine-phosphate kinase activity"/>
    <property type="evidence" value="ECO:0007669"/>
    <property type="project" value="InterPro"/>
</dbReference>
<dbReference type="InterPro" id="IPR036921">
    <property type="entry name" value="PurM-like_N_sf"/>
</dbReference>
<evidence type="ECO:0000313" key="5">
    <source>
        <dbReference type="Proteomes" id="UP000322983"/>
    </source>
</evidence>
<evidence type="ECO:0000313" key="4">
    <source>
        <dbReference type="EMBL" id="BBG27424.1"/>
    </source>
</evidence>
<proteinExistence type="predicted"/>
<reference evidence="6" key="1">
    <citation type="submission" date="2018-09" db="EMBL/GenBank/DDBJ databases">
        <title>Complete Genome Sequencing of Sulfolobus sp. JCM 16834.</title>
        <authorList>
            <person name="Kato S."/>
            <person name="Itoh T."/>
            <person name="Ohkuma M."/>
        </authorList>
    </citation>
    <scope>NUCLEOTIDE SEQUENCE [LARGE SCALE GENOMIC DNA]</scope>
    <source>
        <strain evidence="6">IC-007</strain>
    </source>
</reference>
<organism evidence="3 5">
    <name type="scientific">Sulfuracidifex tepidarius</name>
    <dbReference type="NCBI Taxonomy" id="1294262"/>
    <lineage>
        <taxon>Archaea</taxon>
        <taxon>Thermoproteota</taxon>
        <taxon>Thermoprotei</taxon>
        <taxon>Sulfolobales</taxon>
        <taxon>Sulfolobaceae</taxon>
        <taxon>Sulfuracidifex</taxon>
    </lineage>
</organism>
<dbReference type="SUPFAM" id="SSF55326">
    <property type="entry name" value="PurM N-terminal domain-like"/>
    <property type="match status" value="1"/>
</dbReference>
<evidence type="ECO:0000313" key="6">
    <source>
        <dbReference type="Proteomes" id="UP000325030"/>
    </source>
</evidence>
<dbReference type="GO" id="GO:0009228">
    <property type="term" value="P:thiamine biosynthetic process"/>
    <property type="evidence" value="ECO:0007669"/>
    <property type="project" value="InterPro"/>
</dbReference>
<dbReference type="Proteomes" id="UP000322983">
    <property type="component" value="Chromosome"/>
</dbReference>
<dbReference type="AlphaFoldDB" id="A0A510DWN5"/>
<evidence type="ECO:0000313" key="3">
    <source>
        <dbReference type="EMBL" id="BBG24636.1"/>
    </source>
</evidence>
<dbReference type="Pfam" id="PF02769">
    <property type="entry name" value="AIRS_C"/>
    <property type="match status" value="1"/>
</dbReference>
<accession>A0A510DWN5</accession>
<gene>
    <name evidence="3" type="ORF">IC006_1967</name>
    <name evidence="4" type="ORF">IC007_1975</name>
</gene>
<dbReference type="EMBL" id="AP018929">
    <property type="protein sequence ID" value="BBG24636.1"/>
    <property type="molecule type" value="Genomic_DNA"/>
</dbReference>